<dbReference type="PROSITE" id="PS51257">
    <property type="entry name" value="PROKAR_LIPOPROTEIN"/>
    <property type="match status" value="1"/>
</dbReference>
<comment type="similarity">
    <text evidence="1">Belongs to the Cu-Zn superoxide dismutase family.</text>
</comment>
<protein>
    <submittedName>
        <fullName evidence="4">Superoxide dismutase [Cu-Zn]</fullName>
        <ecNumber evidence="4">1.15.1.1</ecNumber>
    </submittedName>
</protein>
<gene>
    <name evidence="4" type="primary">sodC</name>
    <name evidence="4" type="ORF">DSM104635_02187</name>
</gene>
<dbReference type="EC" id="1.15.1.1" evidence="4"/>
<dbReference type="Gene3D" id="2.60.40.200">
    <property type="entry name" value="Superoxide dismutase, copper/zinc binding domain"/>
    <property type="match status" value="1"/>
</dbReference>
<evidence type="ECO:0000256" key="1">
    <source>
        <dbReference type="ARBA" id="ARBA00010457"/>
    </source>
</evidence>
<evidence type="ECO:0000259" key="3">
    <source>
        <dbReference type="Pfam" id="PF00080"/>
    </source>
</evidence>
<dbReference type="AlphaFoldDB" id="A0A6I6MPN3"/>
<evidence type="ECO:0000313" key="5">
    <source>
        <dbReference type="Proteomes" id="UP000431269"/>
    </source>
</evidence>
<keyword evidence="5" id="KW-1185">Reference proteome</keyword>
<dbReference type="InterPro" id="IPR036423">
    <property type="entry name" value="SOD-like_Cu/Zn_dom_sf"/>
</dbReference>
<dbReference type="GO" id="GO:0004784">
    <property type="term" value="F:superoxide dismutase activity"/>
    <property type="evidence" value="ECO:0007669"/>
    <property type="project" value="UniProtKB-EC"/>
</dbReference>
<evidence type="ECO:0000256" key="2">
    <source>
        <dbReference type="SAM" id="SignalP"/>
    </source>
</evidence>
<keyword evidence="4" id="KW-0560">Oxidoreductase</keyword>
<organism evidence="4 5">
    <name type="scientific">Terricaulis silvestris</name>
    <dbReference type="NCBI Taxonomy" id="2686094"/>
    <lineage>
        <taxon>Bacteria</taxon>
        <taxon>Pseudomonadati</taxon>
        <taxon>Pseudomonadota</taxon>
        <taxon>Alphaproteobacteria</taxon>
        <taxon>Caulobacterales</taxon>
        <taxon>Caulobacteraceae</taxon>
        <taxon>Terricaulis</taxon>
    </lineage>
</organism>
<dbReference type="GO" id="GO:0046872">
    <property type="term" value="F:metal ion binding"/>
    <property type="evidence" value="ECO:0007669"/>
    <property type="project" value="InterPro"/>
</dbReference>
<reference evidence="5" key="1">
    <citation type="submission" date="2019-12" db="EMBL/GenBank/DDBJ databases">
        <title>Complete genome of Terracaulis silvestris 0127_4.</title>
        <authorList>
            <person name="Vieira S."/>
            <person name="Riedel T."/>
            <person name="Sproer C."/>
            <person name="Pascual J."/>
            <person name="Boedeker C."/>
            <person name="Overmann J."/>
        </authorList>
    </citation>
    <scope>NUCLEOTIDE SEQUENCE [LARGE SCALE GENOMIC DNA]</scope>
    <source>
        <strain evidence="5">0127_4</strain>
    </source>
</reference>
<accession>A0A6I6MPN3</accession>
<keyword evidence="2" id="KW-0732">Signal</keyword>
<feature type="signal peptide" evidence="2">
    <location>
        <begin position="1"/>
        <end position="20"/>
    </location>
</feature>
<dbReference type="RefSeq" id="WP_158766207.1">
    <property type="nucleotide sequence ID" value="NZ_CP047045.1"/>
</dbReference>
<dbReference type="Pfam" id="PF00080">
    <property type="entry name" value="Sod_Cu"/>
    <property type="match status" value="1"/>
</dbReference>
<proteinExistence type="inferred from homology"/>
<dbReference type="InterPro" id="IPR001424">
    <property type="entry name" value="SOD_Cu_Zn_dom"/>
</dbReference>
<feature type="chain" id="PRO_5026334487" evidence="2">
    <location>
        <begin position="21"/>
        <end position="194"/>
    </location>
</feature>
<dbReference type="SUPFAM" id="SSF49329">
    <property type="entry name" value="Cu,Zn superoxide dismutase-like"/>
    <property type="match status" value="1"/>
</dbReference>
<evidence type="ECO:0000313" key="4">
    <source>
        <dbReference type="EMBL" id="QGZ95338.1"/>
    </source>
</evidence>
<dbReference type="Proteomes" id="UP000431269">
    <property type="component" value="Chromosome"/>
</dbReference>
<sequence length="194" mass="20273">MRPLAALLFAALLTACASGAGRSDDYPQATPRTVWIVGPDGRALGQANFTGGPHGVLIQLEFSERALPPGWHGLHLHDRGDCSDFAAGFQASGGHLGMNRRIQHGLMNPEGPEAGDLPNIFAPPSGVFAAEVFAPYVTLSGERIPGNANSRERLPLLDEDGTALLIHAARDDQMGQPVGNAGARIACAALTPQP</sequence>
<dbReference type="EMBL" id="CP047045">
    <property type="protein sequence ID" value="QGZ95338.1"/>
    <property type="molecule type" value="Genomic_DNA"/>
</dbReference>
<name>A0A6I6MPN3_9CAUL</name>
<dbReference type="KEGG" id="tsv:DSM104635_02187"/>
<feature type="domain" description="Superoxide dismutase copper/zinc binding" evidence="3">
    <location>
        <begin position="45"/>
        <end position="189"/>
    </location>
</feature>